<dbReference type="Proteomes" id="UP000708208">
    <property type="component" value="Unassembled WGS sequence"/>
</dbReference>
<sequence>MLDRIVNQDDSRGAGQGGKDNLPVVTKFKILFEKPNCNGNSTAMPMLSLPAHHQLNQLLFPLDVYAHYEGSNSSLKYSPVSNMEPTPCDVILLGNVLLPKSNSEGTLFTPQNTSGILFHRVGYDNRFDSTALVLTCDRSSSGELNVGKIFGDLFQDTMKRMSLTFTQEEEVFSARENYPMRPMSVVSVLGDYFHDN</sequence>
<protein>
    <submittedName>
        <fullName evidence="1">Uncharacterized protein</fullName>
    </submittedName>
</protein>
<comment type="caution">
    <text evidence="1">The sequence shown here is derived from an EMBL/GenBank/DDBJ whole genome shotgun (WGS) entry which is preliminary data.</text>
</comment>
<evidence type="ECO:0000313" key="2">
    <source>
        <dbReference type="Proteomes" id="UP000708208"/>
    </source>
</evidence>
<proteinExistence type="predicted"/>
<organism evidence="1 2">
    <name type="scientific">Allacma fusca</name>
    <dbReference type="NCBI Taxonomy" id="39272"/>
    <lineage>
        <taxon>Eukaryota</taxon>
        <taxon>Metazoa</taxon>
        <taxon>Ecdysozoa</taxon>
        <taxon>Arthropoda</taxon>
        <taxon>Hexapoda</taxon>
        <taxon>Collembola</taxon>
        <taxon>Symphypleona</taxon>
        <taxon>Sminthuridae</taxon>
        <taxon>Allacma</taxon>
    </lineage>
</organism>
<reference evidence="1" key="1">
    <citation type="submission" date="2021-06" db="EMBL/GenBank/DDBJ databases">
        <authorList>
            <person name="Hodson N. C."/>
            <person name="Mongue J. A."/>
            <person name="Jaron S. K."/>
        </authorList>
    </citation>
    <scope>NUCLEOTIDE SEQUENCE</scope>
</reference>
<evidence type="ECO:0000313" key="1">
    <source>
        <dbReference type="EMBL" id="CAG7729460.1"/>
    </source>
</evidence>
<accession>A0A8J2KP70</accession>
<dbReference type="OrthoDB" id="10261055at2759"/>
<name>A0A8J2KP70_9HEXA</name>
<dbReference type="AlphaFoldDB" id="A0A8J2KP70"/>
<dbReference type="EMBL" id="CAJVCH010178764">
    <property type="protein sequence ID" value="CAG7729460.1"/>
    <property type="molecule type" value="Genomic_DNA"/>
</dbReference>
<keyword evidence="2" id="KW-1185">Reference proteome</keyword>
<gene>
    <name evidence="1" type="ORF">AFUS01_LOCUS18172</name>
</gene>